<comment type="caution">
    <text evidence="1">The sequence shown here is derived from an EMBL/GenBank/DDBJ whole genome shotgun (WGS) entry which is preliminary data.</text>
</comment>
<evidence type="ECO:0000313" key="1">
    <source>
        <dbReference type="EMBL" id="GEO86886.1"/>
    </source>
</evidence>
<protein>
    <recommendedName>
        <fullName evidence="3">AraC family transcriptional regulator</fullName>
    </recommendedName>
</protein>
<sequence length="144" mass="15374">MEQDANETDFLWLQPSLAPRTLRVVSGTRTMGRLLFVQSGRARLDDDSGAEAWTGPCLVMLPGGEDLPLFIEAGSSTSLISLGPAMLDEQAQERSDLLLGLLAGDGRAAAVERRDMARLSPLLAGLARERDGDSGDARRPPVAT</sequence>
<reference evidence="1 2" key="1">
    <citation type="submission" date="2019-07" db="EMBL/GenBank/DDBJ databases">
        <title>Whole genome shotgun sequence of Rhizobium naphthalenivorans NBRC 107585.</title>
        <authorList>
            <person name="Hosoyama A."/>
            <person name="Uohara A."/>
            <person name="Ohji S."/>
            <person name="Ichikawa N."/>
        </authorList>
    </citation>
    <scope>NUCLEOTIDE SEQUENCE [LARGE SCALE GENOMIC DNA]</scope>
    <source>
        <strain evidence="1 2">NBRC 107585</strain>
    </source>
</reference>
<dbReference type="EMBL" id="BJZP01000026">
    <property type="protein sequence ID" value="GEO86886.1"/>
    <property type="molecule type" value="Genomic_DNA"/>
</dbReference>
<name>A0A512HN59_9HYPH</name>
<evidence type="ECO:0000313" key="2">
    <source>
        <dbReference type="Proteomes" id="UP000321717"/>
    </source>
</evidence>
<evidence type="ECO:0008006" key="3">
    <source>
        <dbReference type="Google" id="ProtNLM"/>
    </source>
</evidence>
<keyword evidence="2" id="KW-1185">Reference proteome</keyword>
<proteinExistence type="predicted"/>
<accession>A0A512HN59</accession>
<organism evidence="1 2">
    <name type="scientific">Ciceribacter naphthalenivorans</name>
    <dbReference type="NCBI Taxonomy" id="1118451"/>
    <lineage>
        <taxon>Bacteria</taxon>
        <taxon>Pseudomonadati</taxon>
        <taxon>Pseudomonadota</taxon>
        <taxon>Alphaproteobacteria</taxon>
        <taxon>Hyphomicrobiales</taxon>
        <taxon>Rhizobiaceae</taxon>
        <taxon>Ciceribacter</taxon>
    </lineage>
</organism>
<gene>
    <name evidence="1" type="ORF">RNA01_38180</name>
</gene>
<dbReference type="Proteomes" id="UP000321717">
    <property type="component" value="Unassembled WGS sequence"/>
</dbReference>
<dbReference type="RefSeq" id="WP_147181760.1">
    <property type="nucleotide sequence ID" value="NZ_BJZP01000026.1"/>
</dbReference>
<dbReference type="AlphaFoldDB" id="A0A512HN59"/>